<evidence type="ECO:0000256" key="1">
    <source>
        <dbReference type="SAM" id="SignalP"/>
    </source>
</evidence>
<dbReference type="AlphaFoldDB" id="A0A0A0JVA5"/>
<dbReference type="Proteomes" id="UP000030011">
    <property type="component" value="Unassembled WGS sequence"/>
</dbReference>
<keyword evidence="3" id="KW-1185">Reference proteome</keyword>
<evidence type="ECO:0000313" key="2">
    <source>
        <dbReference type="EMBL" id="KGN39551.1"/>
    </source>
</evidence>
<keyword evidence="1" id="KW-0732">Signal</keyword>
<comment type="caution">
    <text evidence="2">The sequence shown here is derived from an EMBL/GenBank/DDBJ whole genome shotgun (WGS) entry which is preliminary data.</text>
</comment>
<proteinExistence type="predicted"/>
<evidence type="ECO:0000313" key="3">
    <source>
        <dbReference type="Proteomes" id="UP000030011"/>
    </source>
</evidence>
<dbReference type="RefSeq" id="WP_035901704.1">
    <property type="nucleotide sequence ID" value="NZ_AVPK01000001.1"/>
</dbReference>
<gene>
    <name evidence="2" type="ORF">N803_00605</name>
</gene>
<dbReference type="OrthoDB" id="8479507at2"/>
<reference evidence="2 3" key="1">
    <citation type="submission" date="2013-08" db="EMBL/GenBank/DDBJ databases">
        <title>The genome sequence of Knoellia subterranea.</title>
        <authorList>
            <person name="Zhu W."/>
            <person name="Wang G."/>
        </authorList>
    </citation>
    <scope>NUCLEOTIDE SEQUENCE [LARGE SCALE GENOMIC DNA]</scope>
    <source>
        <strain evidence="2 3">KCTC 19937</strain>
    </source>
</reference>
<organism evidence="2 3">
    <name type="scientific">Knoellia subterranea KCTC 19937</name>
    <dbReference type="NCBI Taxonomy" id="1385521"/>
    <lineage>
        <taxon>Bacteria</taxon>
        <taxon>Bacillati</taxon>
        <taxon>Actinomycetota</taxon>
        <taxon>Actinomycetes</taxon>
        <taxon>Micrococcales</taxon>
        <taxon>Intrasporangiaceae</taxon>
        <taxon>Knoellia</taxon>
    </lineage>
</organism>
<accession>A0A0A0JVA5</accession>
<name>A0A0A0JVA5_9MICO</name>
<feature type="signal peptide" evidence="1">
    <location>
        <begin position="1"/>
        <end position="20"/>
    </location>
</feature>
<dbReference type="EMBL" id="AVPK01000001">
    <property type="protein sequence ID" value="KGN39551.1"/>
    <property type="molecule type" value="Genomic_DNA"/>
</dbReference>
<protein>
    <submittedName>
        <fullName evidence="2">Uncharacterized protein</fullName>
    </submittedName>
</protein>
<sequence>MLGLLATVALTVGLTTSASAAPKAKHTSTTQSPLLQLGTAVGLFTVTGFGGTEFDTTTGAITSPVSNNVEASQKVIQHGGITLAKADGTSLTIESIQYDLKAGLISGVIDGERVTLYTSERTSDTTAKLFVHPEGGAPLREFVNFFGLPADGSEFGTASLS</sequence>
<feature type="chain" id="PRO_5001964609" evidence="1">
    <location>
        <begin position="21"/>
        <end position="161"/>
    </location>
</feature>